<dbReference type="InterPro" id="IPR003374">
    <property type="entry name" value="ApbE-like_sf"/>
</dbReference>
<dbReference type="EC" id="2.7.1.180" evidence="2"/>
<evidence type="ECO:0000256" key="7">
    <source>
        <dbReference type="ARBA" id="ARBA00022827"/>
    </source>
</evidence>
<evidence type="ECO:0000256" key="9">
    <source>
        <dbReference type="ARBA" id="ARBA00031306"/>
    </source>
</evidence>
<sequence length="194" mass="22070">MGTDYTISIINQKNKIVDVQLLQHQVDSLLIEVNNIFSNYIDSSEINNINRHLSTKSMNISPEMAEVMGTAIMIYELSGGKFDITIKPLMDIWGFGEDYDTSQFPSDKLIKKTKEYVGFEKLLLKNNTLKKSNKLIQIDLNAIAKGWGVDKISEFIHKRGFNRYMVEIGGEISVSGKNKYNKNWGIGIPIPEYL</sequence>
<protein>
    <recommendedName>
        <fullName evidence="3">FAD:protein FMN transferase</fullName>
        <ecNumber evidence="2">2.7.1.180</ecNumber>
    </recommendedName>
    <alternativeName>
        <fullName evidence="9">Flavin transferase</fullName>
    </alternativeName>
</protein>
<dbReference type="AlphaFoldDB" id="A0A382RU35"/>
<evidence type="ECO:0000256" key="6">
    <source>
        <dbReference type="ARBA" id="ARBA00022723"/>
    </source>
</evidence>
<keyword evidence="6" id="KW-0479">Metal-binding</keyword>
<comment type="cofactor">
    <cofactor evidence="1">
        <name>Mg(2+)</name>
        <dbReference type="ChEBI" id="CHEBI:18420"/>
    </cofactor>
</comment>
<evidence type="ECO:0000256" key="1">
    <source>
        <dbReference type="ARBA" id="ARBA00001946"/>
    </source>
</evidence>
<dbReference type="PANTHER" id="PTHR30040">
    <property type="entry name" value="THIAMINE BIOSYNTHESIS LIPOPROTEIN APBE"/>
    <property type="match status" value="1"/>
</dbReference>
<dbReference type="SUPFAM" id="SSF143631">
    <property type="entry name" value="ApbE-like"/>
    <property type="match status" value="1"/>
</dbReference>
<gene>
    <name evidence="11" type="ORF">METZ01_LOCUS354038</name>
</gene>
<reference evidence="11" key="1">
    <citation type="submission" date="2018-05" db="EMBL/GenBank/DDBJ databases">
        <authorList>
            <person name="Lanie J.A."/>
            <person name="Ng W.-L."/>
            <person name="Kazmierczak K.M."/>
            <person name="Andrzejewski T.M."/>
            <person name="Davidsen T.M."/>
            <person name="Wayne K.J."/>
            <person name="Tettelin H."/>
            <person name="Glass J.I."/>
            <person name="Rusch D."/>
            <person name="Podicherti R."/>
            <person name="Tsui H.-C.T."/>
            <person name="Winkler M.E."/>
        </authorList>
    </citation>
    <scope>NUCLEOTIDE SEQUENCE</scope>
</reference>
<keyword evidence="8" id="KW-0460">Magnesium</keyword>
<comment type="catalytic activity">
    <reaction evidence="10">
        <text>L-threonyl-[protein] + FAD = FMN-L-threonyl-[protein] + AMP + H(+)</text>
        <dbReference type="Rhea" id="RHEA:36847"/>
        <dbReference type="Rhea" id="RHEA-COMP:11060"/>
        <dbReference type="Rhea" id="RHEA-COMP:11061"/>
        <dbReference type="ChEBI" id="CHEBI:15378"/>
        <dbReference type="ChEBI" id="CHEBI:30013"/>
        <dbReference type="ChEBI" id="CHEBI:57692"/>
        <dbReference type="ChEBI" id="CHEBI:74257"/>
        <dbReference type="ChEBI" id="CHEBI:456215"/>
        <dbReference type="EC" id="2.7.1.180"/>
    </reaction>
</comment>
<evidence type="ECO:0000313" key="11">
    <source>
        <dbReference type="EMBL" id="SVD01184.1"/>
    </source>
</evidence>
<dbReference type="Gene3D" id="3.10.520.10">
    <property type="entry name" value="ApbE-like domains"/>
    <property type="match status" value="1"/>
</dbReference>
<name>A0A382RU35_9ZZZZ</name>
<accession>A0A382RU35</accession>
<evidence type="ECO:0000256" key="2">
    <source>
        <dbReference type="ARBA" id="ARBA00011955"/>
    </source>
</evidence>
<feature type="non-terminal residue" evidence="11">
    <location>
        <position position="194"/>
    </location>
</feature>
<dbReference type="GO" id="GO:0046872">
    <property type="term" value="F:metal ion binding"/>
    <property type="evidence" value="ECO:0007669"/>
    <property type="project" value="UniProtKB-KW"/>
</dbReference>
<evidence type="ECO:0000256" key="8">
    <source>
        <dbReference type="ARBA" id="ARBA00022842"/>
    </source>
</evidence>
<keyword evidence="5" id="KW-0808">Transferase</keyword>
<organism evidence="11">
    <name type="scientific">marine metagenome</name>
    <dbReference type="NCBI Taxonomy" id="408172"/>
    <lineage>
        <taxon>unclassified sequences</taxon>
        <taxon>metagenomes</taxon>
        <taxon>ecological metagenomes</taxon>
    </lineage>
</organism>
<proteinExistence type="predicted"/>
<evidence type="ECO:0000256" key="10">
    <source>
        <dbReference type="ARBA" id="ARBA00048540"/>
    </source>
</evidence>
<keyword evidence="7" id="KW-0274">FAD</keyword>
<dbReference type="InterPro" id="IPR024932">
    <property type="entry name" value="ApbE"/>
</dbReference>
<dbReference type="GO" id="GO:0016740">
    <property type="term" value="F:transferase activity"/>
    <property type="evidence" value="ECO:0007669"/>
    <property type="project" value="UniProtKB-KW"/>
</dbReference>
<keyword evidence="4" id="KW-0285">Flavoprotein</keyword>
<dbReference type="Pfam" id="PF02424">
    <property type="entry name" value="ApbE"/>
    <property type="match status" value="1"/>
</dbReference>
<dbReference type="PANTHER" id="PTHR30040:SF2">
    <property type="entry name" value="FAD:PROTEIN FMN TRANSFERASE"/>
    <property type="match status" value="1"/>
</dbReference>
<dbReference type="EMBL" id="UINC01124201">
    <property type="protein sequence ID" value="SVD01184.1"/>
    <property type="molecule type" value="Genomic_DNA"/>
</dbReference>
<evidence type="ECO:0000256" key="3">
    <source>
        <dbReference type="ARBA" id="ARBA00016337"/>
    </source>
</evidence>
<evidence type="ECO:0000256" key="5">
    <source>
        <dbReference type="ARBA" id="ARBA00022679"/>
    </source>
</evidence>
<evidence type="ECO:0000256" key="4">
    <source>
        <dbReference type="ARBA" id="ARBA00022630"/>
    </source>
</evidence>